<dbReference type="AlphaFoldDB" id="A0A134DJ21"/>
<gene>
    <name evidence="1" type="ORF">CXR34_07250</name>
</gene>
<accession>A0A134DJ21</accession>
<sequence>MWSDAQADAPACPGSGLAGVPAPQLPDEAAAAGFPEGRSRCPECDGFVPLVAGRRAPHDRFRGTDDQRESAGRAEWFNTFGWQ</sequence>
<dbReference type="OrthoDB" id="4978984at2"/>
<protein>
    <submittedName>
        <fullName evidence="1">Uncharacterized protein</fullName>
    </submittedName>
</protein>
<evidence type="ECO:0000313" key="1">
    <source>
        <dbReference type="EMBL" id="AUG29277.1"/>
    </source>
</evidence>
<dbReference type="Proteomes" id="UP000233276">
    <property type="component" value="Chromosome"/>
</dbReference>
<dbReference type="KEGG" id="mhos:CXR34_07250"/>
<proteinExistence type="predicted"/>
<organism evidence="1 2">
    <name type="scientific">Microbacterium hominis</name>
    <dbReference type="NCBI Taxonomy" id="162426"/>
    <lineage>
        <taxon>Bacteria</taxon>
        <taxon>Bacillati</taxon>
        <taxon>Actinomycetota</taxon>
        <taxon>Actinomycetes</taxon>
        <taxon>Micrococcales</taxon>
        <taxon>Microbacteriaceae</taxon>
        <taxon>Microbacterium</taxon>
    </lineage>
</organism>
<dbReference type="EMBL" id="CP025299">
    <property type="protein sequence ID" value="AUG29277.1"/>
    <property type="molecule type" value="Genomic_DNA"/>
</dbReference>
<reference evidence="1 2" key="1">
    <citation type="submission" date="2017-12" db="EMBL/GenBank/DDBJ databases">
        <title>Isolation and characterization of estrogens degradatiion strain Microbacterium hominis SJTG1.</title>
        <authorList>
            <person name="Xiong W."/>
            <person name="Yin C."/>
            <person name="Zheng D."/>
            <person name="Liang R."/>
        </authorList>
    </citation>
    <scope>NUCLEOTIDE SEQUENCE [LARGE SCALE GENOMIC DNA]</scope>
    <source>
        <strain evidence="1 2">SJTG1</strain>
    </source>
</reference>
<name>A0A134DJ21_9MICO</name>
<evidence type="ECO:0000313" key="2">
    <source>
        <dbReference type="Proteomes" id="UP000233276"/>
    </source>
</evidence>